<evidence type="ECO:0000256" key="3">
    <source>
        <dbReference type="ARBA" id="ARBA00022946"/>
    </source>
</evidence>
<gene>
    <name evidence="14" type="ORF">P409_08560</name>
</gene>
<feature type="region of interest" description="Disordered" evidence="12">
    <location>
        <begin position="1"/>
        <end position="23"/>
    </location>
</feature>
<dbReference type="PANTHER" id="PTHR16138">
    <property type="entry name" value="MYCOPHENOLIC ACID ACYL-GLUCURONIDE ESTERASE, MITOCHONDRIAL"/>
    <property type="match status" value="1"/>
</dbReference>
<dbReference type="EC" id="3.1.1.93" evidence="4"/>
<dbReference type="EC" id="3.1.2.22" evidence="1"/>
<evidence type="ECO:0000256" key="5">
    <source>
        <dbReference type="ARBA" id="ARBA00039314"/>
    </source>
</evidence>
<organism evidence="14 15">
    <name type="scientific">Inquilinus limosus MP06</name>
    <dbReference type="NCBI Taxonomy" id="1398085"/>
    <lineage>
        <taxon>Bacteria</taxon>
        <taxon>Pseudomonadati</taxon>
        <taxon>Pseudomonadota</taxon>
        <taxon>Alphaproteobacteria</taxon>
        <taxon>Rhodospirillales</taxon>
        <taxon>Rhodospirillaceae</taxon>
        <taxon>Inquilinus</taxon>
    </lineage>
</organism>
<evidence type="ECO:0000256" key="1">
    <source>
        <dbReference type="ARBA" id="ARBA00012423"/>
    </source>
</evidence>
<dbReference type="InterPro" id="IPR029058">
    <property type="entry name" value="AB_hydrolase_fold"/>
</dbReference>
<dbReference type="GO" id="GO:0008474">
    <property type="term" value="F:palmitoyl-(protein) hydrolase activity"/>
    <property type="evidence" value="ECO:0007669"/>
    <property type="project" value="UniProtKB-EC"/>
</dbReference>
<comment type="catalytic activity">
    <reaction evidence="11">
        <text>mycophenolic acid O-acyl-beta-D-glucuronide + H2O = mycophenolate + D-glucuronate + H(+)</text>
        <dbReference type="Rhea" id="RHEA:34179"/>
        <dbReference type="ChEBI" id="CHEBI:15377"/>
        <dbReference type="ChEBI" id="CHEBI:15378"/>
        <dbReference type="ChEBI" id="CHEBI:58720"/>
        <dbReference type="ChEBI" id="CHEBI:62932"/>
        <dbReference type="ChEBI" id="CHEBI:66982"/>
        <dbReference type="EC" id="3.1.1.93"/>
    </reaction>
    <physiologicalReaction direction="left-to-right" evidence="11">
        <dbReference type="Rhea" id="RHEA:34180"/>
    </physiologicalReaction>
</comment>
<evidence type="ECO:0000256" key="2">
    <source>
        <dbReference type="ARBA" id="ARBA00022801"/>
    </source>
</evidence>
<name>A0A0A0D9L6_9PROT</name>
<dbReference type="GO" id="GO:0102390">
    <property type="term" value="F:mycophenolic acid acyl-glucuronide esterase activity"/>
    <property type="evidence" value="ECO:0007669"/>
    <property type="project" value="UniProtKB-EC"/>
</dbReference>
<feature type="domain" description="AB hydrolase-1" evidence="13">
    <location>
        <begin position="32"/>
        <end position="238"/>
    </location>
</feature>
<accession>A0A0A0D9L6</accession>
<evidence type="ECO:0000256" key="6">
    <source>
        <dbReference type="ARBA" id="ARBA00041520"/>
    </source>
</evidence>
<proteinExistence type="predicted"/>
<dbReference type="AlphaFoldDB" id="A0A0A0D9L6"/>
<protein>
    <recommendedName>
        <fullName evidence="5">Palmitoyl-protein thioesterase ABHD10, mitochondrial</fullName>
        <ecNumber evidence="4">3.1.1.93</ecNumber>
        <ecNumber evidence="1">3.1.2.22</ecNumber>
    </recommendedName>
    <alternativeName>
        <fullName evidence="7">Acyl-protein thioesterase ABHD10</fullName>
    </alternativeName>
    <alternativeName>
        <fullName evidence="8">Alpha/beta hydrolase domain-containing protein 10</fullName>
    </alternativeName>
    <alternativeName>
        <fullName evidence="6">Mycophenolic acid acyl-glucuronide esterase, mitochondrial</fullName>
    </alternativeName>
</protein>
<keyword evidence="3" id="KW-0809">Transit peptide</keyword>
<comment type="function">
    <text evidence="9">Acts as an acyl-protein thioesterase that hydrolyzes fatty acids from acylated residues in proteins. Regulates the mitochondrial S-depalmitoylation of the nucleophilic active site residue of peroxiredoxin-5/PRDX5, a key antioxidant protein, therefore modulating mitochondrial antioxidant ability. Also catalyzes the deglucuronidation of mycophenolic acid acyl-glucuronide, an active metabolite of the immunosuppressant drug mycophenolate.</text>
</comment>
<dbReference type="RefSeq" id="WP_034834315.1">
    <property type="nucleotide sequence ID" value="NZ_JANX01000072.1"/>
</dbReference>
<evidence type="ECO:0000256" key="7">
    <source>
        <dbReference type="ARBA" id="ARBA00042645"/>
    </source>
</evidence>
<keyword evidence="2" id="KW-0378">Hydrolase</keyword>
<dbReference type="SUPFAM" id="SSF53474">
    <property type="entry name" value="alpha/beta-Hydrolases"/>
    <property type="match status" value="1"/>
</dbReference>
<comment type="caution">
    <text evidence="14">The sequence shown here is derived from an EMBL/GenBank/DDBJ whole genome shotgun (WGS) entry which is preliminary data.</text>
</comment>
<dbReference type="EMBL" id="JANX01000072">
    <property type="protein sequence ID" value="KGM34740.1"/>
    <property type="molecule type" value="Genomic_DNA"/>
</dbReference>
<evidence type="ECO:0000256" key="11">
    <source>
        <dbReference type="ARBA" id="ARBA00047972"/>
    </source>
</evidence>
<dbReference type="PANTHER" id="PTHR16138:SF7">
    <property type="entry name" value="PALMITOYL-PROTEIN THIOESTERASE ABHD10, MITOCHONDRIAL"/>
    <property type="match status" value="1"/>
</dbReference>
<evidence type="ECO:0000313" key="15">
    <source>
        <dbReference type="Proteomes" id="UP000029995"/>
    </source>
</evidence>
<sequence>MTEETGTIPAADGTPVAWRRRAGTGDGRPGLVFCGGFRSSMAGEKAGFLDGFAADRGLDVLRFDYRGHGASGGVFSDLTLGDWIADALLALDRLTEGPQILVGSSMGAWVATRAALARPGRVAGLVGIAAAPDFTEDLMLPALGEMGLARMRRDGFIDRPSAYGDGPYRITWRLITEARSHLLLRGPVPFSGPARLLHGLADPDVPWRQSLKLAEALTGPDVRLTLVKDGDHRLSRPQDLELLGREVVEILDVAERE</sequence>
<evidence type="ECO:0000256" key="10">
    <source>
        <dbReference type="ARBA" id="ARBA00047409"/>
    </source>
</evidence>
<evidence type="ECO:0000256" key="12">
    <source>
        <dbReference type="SAM" id="MobiDB-lite"/>
    </source>
</evidence>
<dbReference type="InterPro" id="IPR052382">
    <property type="entry name" value="ABHD10_acyl-thioesterase"/>
</dbReference>
<dbReference type="Pfam" id="PF12697">
    <property type="entry name" value="Abhydrolase_6"/>
    <property type="match status" value="1"/>
</dbReference>
<dbReference type="GO" id="GO:0004553">
    <property type="term" value="F:hydrolase activity, hydrolyzing O-glycosyl compounds"/>
    <property type="evidence" value="ECO:0007669"/>
    <property type="project" value="TreeGrafter"/>
</dbReference>
<evidence type="ECO:0000256" key="9">
    <source>
        <dbReference type="ARBA" id="ARBA00046047"/>
    </source>
</evidence>
<dbReference type="Gene3D" id="3.40.50.1820">
    <property type="entry name" value="alpha/beta hydrolase"/>
    <property type="match status" value="1"/>
</dbReference>
<dbReference type="Proteomes" id="UP000029995">
    <property type="component" value="Unassembled WGS sequence"/>
</dbReference>
<evidence type="ECO:0000259" key="13">
    <source>
        <dbReference type="Pfam" id="PF12697"/>
    </source>
</evidence>
<evidence type="ECO:0000256" key="8">
    <source>
        <dbReference type="ARBA" id="ARBA00042704"/>
    </source>
</evidence>
<comment type="catalytic activity">
    <reaction evidence="10">
        <text>S-hexadecanoyl-L-cysteinyl-[protein] + H2O = L-cysteinyl-[protein] + hexadecanoate + H(+)</text>
        <dbReference type="Rhea" id="RHEA:19233"/>
        <dbReference type="Rhea" id="RHEA-COMP:10131"/>
        <dbReference type="Rhea" id="RHEA-COMP:11032"/>
        <dbReference type="ChEBI" id="CHEBI:7896"/>
        <dbReference type="ChEBI" id="CHEBI:15377"/>
        <dbReference type="ChEBI" id="CHEBI:15378"/>
        <dbReference type="ChEBI" id="CHEBI:29950"/>
        <dbReference type="ChEBI" id="CHEBI:74151"/>
        <dbReference type="EC" id="3.1.2.22"/>
    </reaction>
    <physiologicalReaction direction="left-to-right" evidence="10">
        <dbReference type="Rhea" id="RHEA:19234"/>
    </physiologicalReaction>
</comment>
<evidence type="ECO:0000256" key="4">
    <source>
        <dbReference type="ARBA" id="ARBA00039132"/>
    </source>
</evidence>
<reference evidence="14 15" key="1">
    <citation type="submission" date="2014-01" db="EMBL/GenBank/DDBJ databases">
        <title>Genome sequence determination for a cystic fibrosis isolate, Inquilinus limosus.</title>
        <authorList>
            <person name="Pino M."/>
            <person name="Di Conza J."/>
            <person name="Gutkind G."/>
        </authorList>
    </citation>
    <scope>NUCLEOTIDE SEQUENCE [LARGE SCALE GENOMIC DNA]</scope>
    <source>
        <strain evidence="14 15">MP06</strain>
    </source>
</reference>
<evidence type="ECO:0000313" key="14">
    <source>
        <dbReference type="EMBL" id="KGM34740.1"/>
    </source>
</evidence>
<dbReference type="InterPro" id="IPR000073">
    <property type="entry name" value="AB_hydrolase_1"/>
</dbReference>
<dbReference type="OrthoDB" id="9813296at2"/>